<evidence type="ECO:0000256" key="7">
    <source>
        <dbReference type="ARBA" id="ARBA00023049"/>
    </source>
</evidence>
<evidence type="ECO:0000256" key="9">
    <source>
        <dbReference type="SAM" id="MobiDB-lite"/>
    </source>
</evidence>
<keyword evidence="4" id="KW-0574">Periplasm</keyword>
<dbReference type="RefSeq" id="WP_110752221.1">
    <property type="nucleotide sequence ID" value="NZ_QJTF01000012.1"/>
</dbReference>
<feature type="region of interest" description="Disordered" evidence="9">
    <location>
        <begin position="323"/>
        <end position="355"/>
    </location>
</feature>
<feature type="compositionally biased region" description="Low complexity" evidence="9">
    <location>
        <begin position="326"/>
        <end position="339"/>
    </location>
</feature>
<keyword evidence="8" id="KW-1015">Disulfide bond</keyword>
<evidence type="ECO:0000256" key="5">
    <source>
        <dbReference type="ARBA" id="ARBA00022801"/>
    </source>
</evidence>
<feature type="disulfide bond" evidence="8">
    <location>
        <begin position="233"/>
        <end position="240"/>
    </location>
</feature>
<dbReference type="OrthoDB" id="1467367at2"/>
<evidence type="ECO:0000256" key="4">
    <source>
        <dbReference type="ARBA" id="ARBA00022764"/>
    </source>
</evidence>
<keyword evidence="12" id="KW-1185">Reference proteome</keyword>
<dbReference type="AlphaFoldDB" id="A0A318T1E0"/>
<dbReference type="Proteomes" id="UP000247454">
    <property type="component" value="Unassembled WGS sequence"/>
</dbReference>
<evidence type="ECO:0000256" key="10">
    <source>
        <dbReference type="SAM" id="SignalP"/>
    </source>
</evidence>
<dbReference type="Gene3D" id="3.30.1380.10">
    <property type="match status" value="1"/>
</dbReference>
<dbReference type="InterPro" id="IPR009045">
    <property type="entry name" value="Zn_M74/Hedgehog-like"/>
</dbReference>
<dbReference type="GO" id="GO:0006508">
    <property type="term" value="P:proteolysis"/>
    <property type="evidence" value="ECO:0007669"/>
    <property type="project" value="UniProtKB-KW"/>
</dbReference>
<evidence type="ECO:0000313" key="12">
    <source>
        <dbReference type="Proteomes" id="UP000247454"/>
    </source>
</evidence>
<protein>
    <submittedName>
        <fullName evidence="11">Murein endopeptidase</fullName>
    </submittedName>
</protein>
<comment type="caution">
    <text evidence="11">The sequence shown here is derived from an EMBL/GenBank/DDBJ whole genome shotgun (WGS) entry which is preliminary data.</text>
</comment>
<dbReference type="InterPro" id="IPR005073">
    <property type="entry name" value="Peptidase_M74"/>
</dbReference>
<dbReference type="GO" id="GO:0046872">
    <property type="term" value="F:metal ion binding"/>
    <property type="evidence" value="ECO:0007669"/>
    <property type="project" value="UniProtKB-KW"/>
</dbReference>
<accession>A0A318T1E0</accession>
<evidence type="ECO:0000256" key="1">
    <source>
        <dbReference type="ARBA" id="ARBA00022670"/>
    </source>
</evidence>
<dbReference type="Pfam" id="PF03411">
    <property type="entry name" value="Peptidase_M74"/>
    <property type="match status" value="1"/>
</dbReference>
<dbReference type="GO" id="GO:0030288">
    <property type="term" value="C:outer membrane-bounded periplasmic space"/>
    <property type="evidence" value="ECO:0007669"/>
    <property type="project" value="InterPro"/>
</dbReference>
<dbReference type="SUPFAM" id="SSF55166">
    <property type="entry name" value="Hedgehog/DD-peptidase"/>
    <property type="match status" value="1"/>
</dbReference>
<sequence>MFASRLKKIILTAALASVIAPDFIALAEAEDMPAKQAFGGQALPAVAPPQSFGFYSKGCLAGGIAIPVDGPTWQVMRLTRNRRWGHPRMIALLEKLSREGAAKDGWPGLLVGDISQPRGGPMLSGHASHQVGLDADIWLTPMPKRRLTDEEREKISATSMLKGDSLYVDPNIWTPSRAALLKRAASYPEVERIFVHPGIKKKLCDTVTGDRRWMAKVRPYWGHHYHFHVRISCQPGSPGCKPQEPINMNDDGCGKPLAWWFTDEPWRKPAKPVKPTKPVKPPRPMMLSDLPPACARVLNEPGPTSIAEVTLGGAAAMARAAREEAAPTAPAVPAAAFSAPTPPADIPLPVQRPRN</sequence>
<organism evidence="11 12">
    <name type="scientific">Phyllobacterium leguminum</name>
    <dbReference type="NCBI Taxonomy" id="314237"/>
    <lineage>
        <taxon>Bacteria</taxon>
        <taxon>Pseudomonadati</taxon>
        <taxon>Pseudomonadota</taxon>
        <taxon>Alphaproteobacteria</taxon>
        <taxon>Hyphomicrobiales</taxon>
        <taxon>Phyllobacteriaceae</taxon>
        <taxon>Phyllobacterium</taxon>
    </lineage>
</organism>
<evidence type="ECO:0000313" key="11">
    <source>
        <dbReference type="EMBL" id="PYE87610.1"/>
    </source>
</evidence>
<proteinExistence type="predicted"/>
<reference evidence="11 12" key="1">
    <citation type="submission" date="2018-06" db="EMBL/GenBank/DDBJ databases">
        <title>Genomic Encyclopedia of Type Strains, Phase III (KMG-III): the genomes of soil and plant-associated and newly described type strains.</title>
        <authorList>
            <person name="Whitman W."/>
        </authorList>
    </citation>
    <scope>NUCLEOTIDE SEQUENCE [LARGE SCALE GENOMIC DNA]</scope>
    <source>
        <strain evidence="11 12">ORS 1419</strain>
    </source>
</reference>
<feature type="signal peptide" evidence="10">
    <location>
        <begin position="1"/>
        <end position="27"/>
    </location>
</feature>
<keyword evidence="5" id="KW-0378">Hydrolase</keyword>
<keyword evidence="1" id="KW-0645">Protease</keyword>
<keyword evidence="7" id="KW-0482">Metalloprotease</keyword>
<dbReference type="PIRSF" id="PIRSF018455">
    <property type="entry name" value="MepA"/>
    <property type="match status" value="1"/>
</dbReference>
<dbReference type="GO" id="GO:0008237">
    <property type="term" value="F:metallopeptidase activity"/>
    <property type="evidence" value="ECO:0007669"/>
    <property type="project" value="UniProtKB-KW"/>
</dbReference>
<keyword evidence="2" id="KW-0479">Metal-binding</keyword>
<evidence type="ECO:0000256" key="8">
    <source>
        <dbReference type="PIRSR" id="PIRSR018455-2"/>
    </source>
</evidence>
<dbReference type="EMBL" id="QJTF01000012">
    <property type="protein sequence ID" value="PYE87610.1"/>
    <property type="molecule type" value="Genomic_DNA"/>
</dbReference>
<evidence type="ECO:0000256" key="2">
    <source>
        <dbReference type="ARBA" id="ARBA00022723"/>
    </source>
</evidence>
<name>A0A318T1E0_9HYPH</name>
<dbReference type="NCBIfam" id="NF006947">
    <property type="entry name" value="PRK09429.1"/>
    <property type="match status" value="1"/>
</dbReference>
<gene>
    <name evidence="11" type="ORF">C7477_112113</name>
</gene>
<keyword evidence="6" id="KW-0862">Zinc</keyword>
<feature type="chain" id="PRO_5016255713" evidence="10">
    <location>
        <begin position="28"/>
        <end position="355"/>
    </location>
</feature>
<evidence type="ECO:0000256" key="6">
    <source>
        <dbReference type="ARBA" id="ARBA00022833"/>
    </source>
</evidence>
<keyword evidence="3 10" id="KW-0732">Signal</keyword>
<feature type="disulfide bond" evidence="8">
    <location>
        <begin position="204"/>
        <end position="253"/>
    </location>
</feature>
<evidence type="ECO:0000256" key="3">
    <source>
        <dbReference type="ARBA" id="ARBA00022729"/>
    </source>
</evidence>
<dbReference type="GO" id="GO:0004252">
    <property type="term" value="F:serine-type endopeptidase activity"/>
    <property type="evidence" value="ECO:0007669"/>
    <property type="project" value="InterPro"/>
</dbReference>